<evidence type="ECO:0000313" key="1">
    <source>
        <dbReference type="EMBL" id="MCP9291139.1"/>
    </source>
</evidence>
<name>A0A9X2L2N9_9BACT</name>
<gene>
    <name evidence="1" type="ORF">NM125_06050</name>
</gene>
<dbReference type="RefSeq" id="WP_255133814.1">
    <property type="nucleotide sequence ID" value="NZ_JANDBC010000001.1"/>
</dbReference>
<reference evidence="1" key="1">
    <citation type="submission" date="2022-06" db="EMBL/GenBank/DDBJ databases">
        <title>Gracilimonas sp. CAU 1638 isolated from sea sediment.</title>
        <authorList>
            <person name="Kim W."/>
        </authorList>
    </citation>
    <scope>NUCLEOTIDE SEQUENCE</scope>
    <source>
        <strain evidence="1">CAU 1638</strain>
    </source>
</reference>
<organism evidence="1 2">
    <name type="scientific">Gracilimonas sediminicola</name>
    <dbReference type="NCBI Taxonomy" id="2952158"/>
    <lineage>
        <taxon>Bacteria</taxon>
        <taxon>Pseudomonadati</taxon>
        <taxon>Balneolota</taxon>
        <taxon>Balneolia</taxon>
        <taxon>Balneolales</taxon>
        <taxon>Balneolaceae</taxon>
        <taxon>Gracilimonas</taxon>
    </lineage>
</organism>
<dbReference type="EMBL" id="JANDBC010000001">
    <property type="protein sequence ID" value="MCP9291139.1"/>
    <property type="molecule type" value="Genomic_DNA"/>
</dbReference>
<protein>
    <submittedName>
        <fullName evidence="1">Amidoligase family protein</fullName>
    </submittedName>
</protein>
<dbReference type="Pfam" id="PF12224">
    <property type="entry name" value="Amidoligase_2"/>
    <property type="match status" value="1"/>
</dbReference>
<accession>A0A9X2L2N9</accession>
<comment type="caution">
    <text evidence="1">The sequence shown here is derived from an EMBL/GenBank/DDBJ whole genome shotgun (WGS) entry which is preliminary data.</text>
</comment>
<dbReference type="Proteomes" id="UP001139125">
    <property type="component" value="Unassembled WGS sequence"/>
</dbReference>
<sequence>MKFKTPPVPKNQKGEERSVGFEFEFTGVEMADAAKMVVDLYGGETEQVSGYEFKVKDSDFGTFSLELDASLFLNKKYEGVLKSVGLDVEKLQNKDKLEDTLREMASTVVPFEIITPPIPFSQLDALNKLVDKLREWKAKGTGSSFFYAFGLHLNPEVPELTAESLLRHLKAYVMLDAWIRQDADIDISRKLTPYINGYEMKYIRHILQEGYRPDLETLIRDYFEFDNSRNRPLDMLPVFRFLEEELTEELLDEKLTSARPAFHYRLPNCSIQDESWSLGEEWNRWWLVERLADDEQTLNQYARRFLQMDEKTLFSVKRKWIKLMDRWVQNVR</sequence>
<proteinExistence type="predicted"/>
<dbReference type="AlphaFoldDB" id="A0A9X2L2N9"/>
<keyword evidence="2" id="KW-1185">Reference proteome</keyword>
<evidence type="ECO:0000313" key="2">
    <source>
        <dbReference type="Proteomes" id="UP001139125"/>
    </source>
</evidence>
<dbReference type="InterPro" id="IPR022025">
    <property type="entry name" value="Amidoligase_2"/>
</dbReference>